<dbReference type="Proteomes" id="UP000198623">
    <property type="component" value="Unassembled WGS sequence"/>
</dbReference>
<dbReference type="AlphaFoldDB" id="A0A1I2RUN5"/>
<gene>
    <name evidence="1" type="ORF">SAMN05216175_106181</name>
</gene>
<reference evidence="2" key="1">
    <citation type="submission" date="2016-10" db="EMBL/GenBank/DDBJ databases">
        <authorList>
            <person name="Varghese N."/>
            <person name="Submissions S."/>
        </authorList>
    </citation>
    <scope>NUCLEOTIDE SEQUENCE [LARGE SCALE GENOMIC DNA]</scope>
    <source>
        <strain evidence="2">CGMCC 1.10971</strain>
    </source>
</reference>
<dbReference type="RefSeq" id="WP_090727948.1">
    <property type="nucleotide sequence ID" value="NZ_FOOU01000006.1"/>
</dbReference>
<sequence length="363" mass="39419">MIIEKSMISMSSEHQKSESISYFQEGNLSGFGQQFVQASSLLGEAQAVQGLSGDDALSAERGAAFLVMTENGLQFSSIEEQRATQVQQSLTQANLFKALFEAITGTELPVEKTGFMLNDNSIEDFSGGRVQRSSATDFLSEVKTVKMTVNLSRSVEEHEITRFNAGGIVKTSDGVEIGFDMAMTMERHYSSTETFSFSKEVRYKDPLLLNFDGSSAQLSDASFVFDIDADGESEWLAYLTGASGWLGLDKNNNGKIDDGSELFGGKTGQGFEELSRYDDDRNGFIDAADSVFDDLLIWNKTLQADQLLSLGESGVGAIYTGSENSPFDLKADDNQDIGRVTKSGIYLTEAGDVGSVQQVDMAV</sequence>
<name>A0A1I2RUN5_9GAMM</name>
<dbReference type="PANTHER" id="PTHR39431">
    <property type="entry name" value="FRPA/C-RELATED PROTEIN"/>
    <property type="match status" value="1"/>
</dbReference>
<evidence type="ECO:0000313" key="1">
    <source>
        <dbReference type="EMBL" id="SFG41481.1"/>
    </source>
</evidence>
<protein>
    <recommendedName>
        <fullName evidence="3">VCBS repeat-containing protein</fullName>
    </recommendedName>
</protein>
<organism evidence="1 2">
    <name type="scientific">Neptunomonas qingdaonensis</name>
    <dbReference type="NCBI Taxonomy" id="1045558"/>
    <lineage>
        <taxon>Bacteria</taxon>
        <taxon>Pseudomonadati</taxon>
        <taxon>Pseudomonadota</taxon>
        <taxon>Gammaproteobacteria</taxon>
        <taxon>Oceanospirillales</taxon>
        <taxon>Oceanospirillaceae</taxon>
        <taxon>Neptunomonas</taxon>
    </lineage>
</organism>
<keyword evidence="2" id="KW-1185">Reference proteome</keyword>
<accession>A0A1I2RUN5</accession>
<proteinExistence type="predicted"/>
<dbReference type="PANTHER" id="PTHR39431:SF1">
    <property type="entry name" value="FRPA_C-RELATED PROTEIN"/>
    <property type="match status" value="1"/>
</dbReference>
<dbReference type="OrthoDB" id="1676884at2"/>
<evidence type="ECO:0000313" key="2">
    <source>
        <dbReference type="Proteomes" id="UP000198623"/>
    </source>
</evidence>
<evidence type="ECO:0008006" key="3">
    <source>
        <dbReference type="Google" id="ProtNLM"/>
    </source>
</evidence>
<dbReference type="EMBL" id="FOOU01000006">
    <property type="protein sequence ID" value="SFG41481.1"/>
    <property type="molecule type" value="Genomic_DNA"/>
</dbReference>
<dbReference type="STRING" id="1045558.SAMN05216175_106181"/>